<evidence type="ECO:0000313" key="2">
    <source>
        <dbReference type="EMBL" id="EEY56583.1"/>
    </source>
</evidence>
<name>D0NED8_PHYIT</name>
<dbReference type="AlphaFoldDB" id="D0NED8"/>
<proteinExistence type="predicted"/>
<dbReference type="VEuPathDB" id="FungiDB:PITG_10130"/>
<gene>
    <name evidence="2" type="ORF">PITG_10130</name>
</gene>
<feature type="region of interest" description="Disordered" evidence="1">
    <location>
        <begin position="1"/>
        <end position="20"/>
    </location>
</feature>
<evidence type="ECO:0000313" key="3">
    <source>
        <dbReference type="Proteomes" id="UP000006643"/>
    </source>
</evidence>
<dbReference type="HOGENOM" id="CLU_3280699_0_0_1"/>
<reference evidence="3" key="1">
    <citation type="journal article" date="2009" name="Nature">
        <title>Genome sequence and analysis of the Irish potato famine pathogen Phytophthora infestans.</title>
        <authorList>
            <consortium name="The Broad Institute Genome Sequencing Platform"/>
            <person name="Haas B.J."/>
            <person name="Kamoun S."/>
            <person name="Zody M.C."/>
            <person name="Jiang R.H."/>
            <person name="Handsaker R.E."/>
            <person name="Cano L.M."/>
            <person name="Grabherr M."/>
            <person name="Kodira C.D."/>
            <person name="Raffaele S."/>
            <person name="Torto-Alalibo T."/>
            <person name="Bozkurt T.O."/>
            <person name="Ah-Fong A.M."/>
            <person name="Alvarado L."/>
            <person name="Anderson V.L."/>
            <person name="Armstrong M.R."/>
            <person name="Avrova A."/>
            <person name="Baxter L."/>
            <person name="Beynon J."/>
            <person name="Boevink P.C."/>
            <person name="Bollmann S.R."/>
            <person name="Bos J.I."/>
            <person name="Bulone V."/>
            <person name="Cai G."/>
            <person name="Cakir C."/>
            <person name="Carrington J.C."/>
            <person name="Chawner M."/>
            <person name="Conti L."/>
            <person name="Costanzo S."/>
            <person name="Ewan R."/>
            <person name="Fahlgren N."/>
            <person name="Fischbach M.A."/>
            <person name="Fugelstad J."/>
            <person name="Gilroy E.M."/>
            <person name="Gnerre S."/>
            <person name="Green P.J."/>
            <person name="Grenville-Briggs L.J."/>
            <person name="Griffith J."/>
            <person name="Grunwald N.J."/>
            <person name="Horn K."/>
            <person name="Horner N.R."/>
            <person name="Hu C.H."/>
            <person name="Huitema E."/>
            <person name="Jeong D.H."/>
            <person name="Jones A.M."/>
            <person name="Jones J.D."/>
            <person name="Jones R.W."/>
            <person name="Karlsson E.K."/>
            <person name="Kunjeti S.G."/>
            <person name="Lamour K."/>
            <person name="Liu Z."/>
            <person name="Ma L."/>
            <person name="Maclean D."/>
            <person name="Chibucos M.C."/>
            <person name="McDonald H."/>
            <person name="McWalters J."/>
            <person name="Meijer H.J."/>
            <person name="Morgan W."/>
            <person name="Morris P.F."/>
            <person name="Munro C.A."/>
            <person name="O'Neill K."/>
            <person name="Ospina-Giraldo M."/>
            <person name="Pinzon A."/>
            <person name="Pritchard L."/>
            <person name="Ramsahoye B."/>
            <person name="Ren Q."/>
            <person name="Restrepo S."/>
            <person name="Roy S."/>
            <person name="Sadanandom A."/>
            <person name="Savidor A."/>
            <person name="Schornack S."/>
            <person name="Schwartz D.C."/>
            <person name="Schumann U.D."/>
            <person name="Schwessinger B."/>
            <person name="Seyer L."/>
            <person name="Sharpe T."/>
            <person name="Silvar C."/>
            <person name="Song J."/>
            <person name="Studholme D.J."/>
            <person name="Sykes S."/>
            <person name="Thines M."/>
            <person name="van de Vondervoort P.J."/>
            <person name="Phuntumart V."/>
            <person name="Wawra S."/>
            <person name="Weide R."/>
            <person name="Win J."/>
            <person name="Young C."/>
            <person name="Zhou S."/>
            <person name="Fry W."/>
            <person name="Meyers B.C."/>
            <person name="van West P."/>
            <person name="Ristaino J."/>
            <person name="Govers F."/>
            <person name="Birch P.R."/>
            <person name="Whisson S.C."/>
            <person name="Judelson H.S."/>
            <person name="Nusbaum C."/>
        </authorList>
    </citation>
    <scope>NUCLEOTIDE SEQUENCE [LARGE SCALE GENOMIC DNA]</scope>
    <source>
        <strain evidence="3">T30-4</strain>
    </source>
</reference>
<dbReference type="RefSeq" id="XP_002902657.1">
    <property type="nucleotide sequence ID" value="XM_002902611.1"/>
</dbReference>
<protein>
    <submittedName>
        <fullName evidence="2">Uncharacterized protein</fullName>
    </submittedName>
</protein>
<dbReference type="KEGG" id="pif:PITG_10130"/>
<dbReference type="EMBL" id="DS028134">
    <property type="protein sequence ID" value="EEY56583.1"/>
    <property type="molecule type" value="Genomic_DNA"/>
</dbReference>
<dbReference type="GeneID" id="9461222"/>
<dbReference type="Proteomes" id="UP000006643">
    <property type="component" value="Unassembled WGS sequence"/>
</dbReference>
<evidence type="ECO:0000256" key="1">
    <source>
        <dbReference type="SAM" id="MobiDB-lite"/>
    </source>
</evidence>
<keyword evidence="3" id="KW-1185">Reference proteome</keyword>
<dbReference type="InParanoid" id="D0NED8"/>
<sequence>MSKCSTTTPLPRASCVPPKQDKTGILRRDYIVNLLAYKYKA</sequence>
<organism evidence="2 3">
    <name type="scientific">Phytophthora infestans (strain T30-4)</name>
    <name type="common">Potato late blight agent</name>
    <dbReference type="NCBI Taxonomy" id="403677"/>
    <lineage>
        <taxon>Eukaryota</taxon>
        <taxon>Sar</taxon>
        <taxon>Stramenopiles</taxon>
        <taxon>Oomycota</taxon>
        <taxon>Peronosporomycetes</taxon>
        <taxon>Peronosporales</taxon>
        <taxon>Peronosporaceae</taxon>
        <taxon>Phytophthora</taxon>
    </lineage>
</organism>
<accession>D0NED8</accession>